<gene>
    <name evidence="2" type="ORF">APHNP_1458</name>
</gene>
<organism evidence="2 3">
    <name type="scientific">Anaplasma phagocytophilum str. ApNP</name>
    <dbReference type="NCBI Taxonomy" id="1359153"/>
    <lineage>
        <taxon>Bacteria</taxon>
        <taxon>Pseudomonadati</taxon>
        <taxon>Pseudomonadota</taxon>
        <taxon>Alphaproteobacteria</taxon>
        <taxon>Rickettsiales</taxon>
        <taxon>Anaplasmataceae</taxon>
        <taxon>Anaplasma</taxon>
        <taxon>phagocytophilum group</taxon>
    </lineage>
</organism>
<name>A0A0F3NFJ3_ANAPH</name>
<feature type="transmembrane region" description="Helical" evidence="1">
    <location>
        <begin position="6"/>
        <end position="29"/>
    </location>
</feature>
<keyword evidence="1" id="KW-0472">Membrane</keyword>
<protein>
    <submittedName>
        <fullName evidence="2">Uncharacterized protein</fullName>
    </submittedName>
</protein>
<accession>A0A0F3NFJ3</accession>
<reference evidence="2 3" key="1">
    <citation type="submission" date="2015-01" db="EMBL/GenBank/DDBJ databases">
        <title>Genome Sequencing of Rickettsiales.</title>
        <authorList>
            <person name="Daugherty S.C."/>
            <person name="Su Q."/>
            <person name="Abolude K."/>
            <person name="Beier-Sexton M."/>
            <person name="Carlyon J.A."/>
            <person name="Carter R."/>
            <person name="Day N.P."/>
            <person name="Dumler S.J."/>
            <person name="Dyachenko V."/>
            <person name="Godinez A."/>
            <person name="Kurtti T.J."/>
            <person name="Lichay M."/>
            <person name="Mullins K.E."/>
            <person name="Ott S."/>
            <person name="Pappas-Brown V."/>
            <person name="Paris D.H."/>
            <person name="Patel P."/>
            <person name="Richards A.L."/>
            <person name="Sadzewicz L."/>
            <person name="Sears K."/>
            <person name="Seidman D."/>
            <person name="Sengamalay N."/>
            <person name="Stenos J."/>
            <person name="Tallon L.J."/>
            <person name="Vincent G."/>
            <person name="Fraser C.M."/>
            <person name="Munderloh U."/>
            <person name="Dunning-Hotopp J.C."/>
        </authorList>
    </citation>
    <scope>NUCLEOTIDE SEQUENCE [LARGE SCALE GENOMIC DNA]</scope>
    <source>
        <strain evidence="2 3">ApNP</strain>
    </source>
</reference>
<dbReference type="AlphaFoldDB" id="A0A0F3NFJ3"/>
<dbReference type="Proteomes" id="UP000033385">
    <property type="component" value="Unassembled WGS sequence"/>
</dbReference>
<keyword evidence="1" id="KW-0812">Transmembrane</keyword>
<evidence type="ECO:0000256" key="1">
    <source>
        <dbReference type="SAM" id="Phobius"/>
    </source>
</evidence>
<evidence type="ECO:0000313" key="3">
    <source>
        <dbReference type="Proteomes" id="UP000033385"/>
    </source>
</evidence>
<dbReference type="PATRIC" id="fig|1359153.3.peg.1488"/>
<comment type="caution">
    <text evidence="2">The sequence shown here is derived from an EMBL/GenBank/DDBJ whole genome shotgun (WGS) entry which is preliminary data.</text>
</comment>
<evidence type="ECO:0000313" key="2">
    <source>
        <dbReference type="EMBL" id="KJV66843.1"/>
    </source>
</evidence>
<keyword evidence="1" id="KW-1133">Transmembrane helix</keyword>
<dbReference type="EMBL" id="LANW01000001">
    <property type="protein sequence ID" value="KJV66843.1"/>
    <property type="molecule type" value="Genomic_DNA"/>
</dbReference>
<proteinExistence type="predicted"/>
<sequence>MIFKVSTGFFIVIAGFLCLGFLGLCFKFLRDYVERLFSVQDEEESLTDEEKHKRYLEKKHREIAKERVNAKFLHKSSEVHAEYQDIVKIIGLMEPIGRWTRFVMSEKRQKLIGMKPSQLQNGFWQMLVSMKGMYQGKHKGGRGEMCGLCLIMDLGWQS</sequence>